<evidence type="ECO:0000313" key="1">
    <source>
        <dbReference type="EMBL" id="MEE2034361.1"/>
    </source>
</evidence>
<accession>A0ABU7JWF6</accession>
<dbReference type="Proteomes" id="UP001331936">
    <property type="component" value="Unassembled WGS sequence"/>
</dbReference>
<evidence type="ECO:0000313" key="2">
    <source>
        <dbReference type="Proteomes" id="UP001331936"/>
    </source>
</evidence>
<reference evidence="1 2" key="1">
    <citation type="submission" date="2023-08" db="EMBL/GenBank/DDBJ databases">
        <authorList>
            <person name="Girao M."/>
            <person name="Carvalho M.F."/>
        </authorList>
    </citation>
    <scope>NUCLEOTIDE SEQUENCE [LARGE SCALE GENOMIC DNA]</scope>
    <source>
        <strain evidence="1 2">CC-R104</strain>
    </source>
</reference>
<name>A0ABU7JWF6_9NOCA</name>
<keyword evidence="2" id="KW-1185">Reference proteome</keyword>
<organism evidence="1 2">
    <name type="scientific">Rhodococcus chondri</name>
    <dbReference type="NCBI Taxonomy" id="3065941"/>
    <lineage>
        <taxon>Bacteria</taxon>
        <taxon>Bacillati</taxon>
        <taxon>Actinomycetota</taxon>
        <taxon>Actinomycetes</taxon>
        <taxon>Mycobacteriales</taxon>
        <taxon>Nocardiaceae</taxon>
        <taxon>Rhodococcus</taxon>
    </lineage>
</organism>
<gene>
    <name evidence="1" type="ORF">Q8814_19950</name>
</gene>
<sequence>MLVTLCDRRQRRRSACADRREELVAGDAARAVDVPGEEQVAFVGVHGGDRRGEFVVAHRRRHVPDDLSLAVHAMRVDRQHVV</sequence>
<comment type="caution">
    <text evidence="1">The sequence shown here is derived from an EMBL/GenBank/DDBJ whole genome shotgun (WGS) entry which is preliminary data.</text>
</comment>
<proteinExistence type="predicted"/>
<dbReference type="RefSeq" id="WP_330153733.1">
    <property type="nucleotide sequence ID" value="NZ_JAUZMZ010000140.1"/>
</dbReference>
<dbReference type="EMBL" id="JAUZMZ010000140">
    <property type="protein sequence ID" value="MEE2034361.1"/>
    <property type="molecule type" value="Genomic_DNA"/>
</dbReference>
<protein>
    <submittedName>
        <fullName evidence="1">Uncharacterized protein</fullName>
    </submittedName>
</protein>